<reference evidence="1" key="1">
    <citation type="submission" date="2023-10" db="EMBL/GenBank/DDBJ databases">
        <title>Chromosome-level genome of the transformable northern wattle, Acacia crassicarpa.</title>
        <authorList>
            <person name="Massaro I."/>
            <person name="Sinha N.R."/>
            <person name="Poethig S."/>
            <person name="Leichty A.R."/>
        </authorList>
    </citation>
    <scope>NUCLEOTIDE SEQUENCE</scope>
    <source>
        <strain evidence="1">Acra3RX</strain>
        <tissue evidence="1">Leaf</tissue>
    </source>
</reference>
<keyword evidence="2" id="KW-1185">Reference proteome</keyword>
<name>A0AAE1MUF6_9FABA</name>
<accession>A0AAE1MUF6</accession>
<proteinExistence type="predicted"/>
<protein>
    <submittedName>
        <fullName evidence="1">Uncharacterized protein</fullName>
    </submittedName>
</protein>
<evidence type="ECO:0000313" key="2">
    <source>
        <dbReference type="Proteomes" id="UP001293593"/>
    </source>
</evidence>
<dbReference type="Proteomes" id="UP001293593">
    <property type="component" value="Unassembled WGS sequence"/>
</dbReference>
<organism evidence="1 2">
    <name type="scientific">Acacia crassicarpa</name>
    <name type="common">northern wattle</name>
    <dbReference type="NCBI Taxonomy" id="499986"/>
    <lineage>
        <taxon>Eukaryota</taxon>
        <taxon>Viridiplantae</taxon>
        <taxon>Streptophyta</taxon>
        <taxon>Embryophyta</taxon>
        <taxon>Tracheophyta</taxon>
        <taxon>Spermatophyta</taxon>
        <taxon>Magnoliopsida</taxon>
        <taxon>eudicotyledons</taxon>
        <taxon>Gunneridae</taxon>
        <taxon>Pentapetalae</taxon>
        <taxon>rosids</taxon>
        <taxon>fabids</taxon>
        <taxon>Fabales</taxon>
        <taxon>Fabaceae</taxon>
        <taxon>Caesalpinioideae</taxon>
        <taxon>mimosoid clade</taxon>
        <taxon>Acacieae</taxon>
        <taxon>Acacia</taxon>
    </lineage>
</organism>
<sequence length="76" mass="8741">MTPIFDLPILGKVRWRRGSWPSCWVWEVIMTSHACSHNDYNVRMKIAVTLKNLAAGRQKKTLTPMAAAVMSTRKWP</sequence>
<gene>
    <name evidence="1" type="ORF">QN277_018008</name>
</gene>
<dbReference type="EMBL" id="JAWXYG010000004">
    <property type="protein sequence ID" value="KAK4274838.1"/>
    <property type="molecule type" value="Genomic_DNA"/>
</dbReference>
<comment type="caution">
    <text evidence="1">The sequence shown here is derived from an EMBL/GenBank/DDBJ whole genome shotgun (WGS) entry which is preliminary data.</text>
</comment>
<dbReference type="AlphaFoldDB" id="A0AAE1MUF6"/>
<evidence type="ECO:0000313" key="1">
    <source>
        <dbReference type="EMBL" id="KAK4274838.1"/>
    </source>
</evidence>